<dbReference type="InterPro" id="IPR041628">
    <property type="entry name" value="ChlI/MoxR_AAA_lid"/>
</dbReference>
<dbReference type="Gene3D" id="3.40.50.300">
    <property type="entry name" value="P-loop containing nucleotide triphosphate hydrolases"/>
    <property type="match status" value="1"/>
</dbReference>
<dbReference type="InterPro" id="IPR050764">
    <property type="entry name" value="CbbQ/NirQ/NorQ/GpvN"/>
</dbReference>
<keyword evidence="7" id="KW-1185">Reference proteome</keyword>
<keyword evidence="6" id="KW-0378">Hydrolase</keyword>
<dbReference type="InterPro" id="IPR011703">
    <property type="entry name" value="ATPase_AAA-3"/>
</dbReference>
<dbReference type="Proteomes" id="UP000588068">
    <property type="component" value="Unassembled WGS sequence"/>
</dbReference>
<protein>
    <submittedName>
        <fullName evidence="6">MoxR-like ATPase</fullName>
        <ecNumber evidence="6">3.6.3.-</ecNumber>
    </submittedName>
</protein>
<feature type="domain" description="ATPase AAA-3" evidence="4">
    <location>
        <begin position="62"/>
        <end position="196"/>
    </location>
</feature>
<evidence type="ECO:0000256" key="1">
    <source>
        <dbReference type="ARBA" id="ARBA00022741"/>
    </source>
</evidence>
<feature type="domain" description="ChlI/MoxR AAA lid" evidence="5">
    <location>
        <begin position="271"/>
        <end position="339"/>
    </location>
</feature>
<evidence type="ECO:0000256" key="3">
    <source>
        <dbReference type="ARBA" id="ARBA00061607"/>
    </source>
</evidence>
<name>A0A841HLV6_9GAMM</name>
<dbReference type="CDD" id="cd00009">
    <property type="entry name" value="AAA"/>
    <property type="match status" value="1"/>
</dbReference>
<dbReference type="PANTHER" id="PTHR42759:SF1">
    <property type="entry name" value="MAGNESIUM-CHELATASE SUBUNIT CHLD"/>
    <property type="match status" value="1"/>
</dbReference>
<evidence type="ECO:0000259" key="4">
    <source>
        <dbReference type="Pfam" id="PF07726"/>
    </source>
</evidence>
<proteinExistence type="inferred from homology"/>
<dbReference type="GO" id="GO:0005524">
    <property type="term" value="F:ATP binding"/>
    <property type="evidence" value="ECO:0007669"/>
    <property type="project" value="UniProtKB-KW"/>
</dbReference>
<dbReference type="RefSeq" id="WP_184331301.1">
    <property type="nucleotide sequence ID" value="NZ_JACHHZ010000002.1"/>
</dbReference>
<organism evidence="6 7">
    <name type="scientific">Povalibacter uvarum</name>
    <dbReference type="NCBI Taxonomy" id="732238"/>
    <lineage>
        <taxon>Bacteria</taxon>
        <taxon>Pseudomonadati</taxon>
        <taxon>Pseudomonadota</taxon>
        <taxon>Gammaproteobacteria</taxon>
        <taxon>Steroidobacterales</taxon>
        <taxon>Steroidobacteraceae</taxon>
        <taxon>Povalibacter</taxon>
    </lineage>
</organism>
<dbReference type="PIRSF" id="PIRSF002849">
    <property type="entry name" value="AAA_ATPase_chaperone_MoxR_prd"/>
    <property type="match status" value="1"/>
</dbReference>
<dbReference type="Pfam" id="PF07726">
    <property type="entry name" value="AAA_3"/>
    <property type="match status" value="1"/>
</dbReference>
<comment type="caution">
    <text evidence="6">The sequence shown here is derived from an EMBL/GenBank/DDBJ whole genome shotgun (WGS) entry which is preliminary data.</text>
</comment>
<evidence type="ECO:0000313" key="7">
    <source>
        <dbReference type="Proteomes" id="UP000588068"/>
    </source>
</evidence>
<dbReference type="SUPFAM" id="SSF52540">
    <property type="entry name" value="P-loop containing nucleoside triphosphate hydrolases"/>
    <property type="match status" value="1"/>
</dbReference>
<dbReference type="FunFam" id="3.40.50.300:FF:000640">
    <property type="entry name" value="MoxR family ATPase"/>
    <property type="match status" value="1"/>
</dbReference>
<accession>A0A841HLV6</accession>
<evidence type="ECO:0000259" key="5">
    <source>
        <dbReference type="Pfam" id="PF17863"/>
    </source>
</evidence>
<sequence>MKLSTHESPPQGSPGELQPDAAALVGTFHERLAAIRTEVRKVIVGQDEVVEHLLLTLLIGGHCLITGMPGTAKTLLVRTLAEALGLTFKRVQFTPDLMPTDITGTDIIEEDITTGHRRWTFVPGPLFTNVLLADEINRTPPKTQAALLEAMQEHSVTVRGTTHLLTPPFFVLATQNPIELEGTYPLPEAQLDRFVFNVLLDYLAVEDEVEVVDRNTTRMKPPPIQACTNAEEIISFQWLVRQVPVSSQITRRAVEMIRATRPAESNAPESVRRYVRYGASVRATQFLCLAAKARALMQNRYHVTEDDLRVLALPVLRHRVLTNYQAESDGRSVDDVLKEVIAR</sequence>
<reference evidence="6 7" key="1">
    <citation type="submission" date="2020-08" db="EMBL/GenBank/DDBJ databases">
        <title>Genomic Encyclopedia of Type Strains, Phase IV (KMG-IV): sequencing the most valuable type-strain genomes for metagenomic binning, comparative biology and taxonomic classification.</title>
        <authorList>
            <person name="Goeker M."/>
        </authorList>
    </citation>
    <scope>NUCLEOTIDE SEQUENCE [LARGE SCALE GENOMIC DNA]</scope>
    <source>
        <strain evidence="6 7">DSM 26723</strain>
    </source>
</reference>
<keyword evidence="1" id="KW-0547">Nucleotide-binding</keyword>
<dbReference type="GO" id="GO:0016887">
    <property type="term" value="F:ATP hydrolysis activity"/>
    <property type="evidence" value="ECO:0007669"/>
    <property type="project" value="InterPro"/>
</dbReference>
<gene>
    <name evidence="6" type="ORF">HNQ60_002066</name>
</gene>
<dbReference type="AlphaFoldDB" id="A0A841HLV6"/>
<dbReference type="EC" id="3.6.3.-" evidence="6"/>
<evidence type="ECO:0000256" key="2">
    <source>
        <dbReference type="ARBA" id="ARBA00022840"/>
    </source>
</evidence>
<dbReference type="Gene3D" id="1.10.8.80">
    <property type="entry name" value="Magnesium chelatase subunit I, C-Terminal domain"/>
    <property type="match status" value="1"/>
</dbReference>
<dbReference type="InterPro" id="IPR027417">
    <property type="entry name" value="P-loop_NTPase"/>
</dbReference>
<evidence type="ECO:0000313" key="6">
    <source>
        <dbReference type="EMBL" id="MBB6093188.1"/>
    </source>
</evidence>
<dbReference type="EMBL" id="JACHHZ010000002">
    <property type="protein sequence ID" value="MBB6093188.1"/>
    <property type="molecule type" value="Genomic_DNA"/>
</dbReference>
<comment type="similarity">
    <text evidence="3">Belongs to the MoxR family.</text>
</comment>
<dbReference type="PANTHER" id="PTHR42759">
    <property type="entry name" value="MOXR FAMILY PROTEIN"/>
    <property type="match status" value="1"/>
</dbReference>
<keyword evidence="2" id="KW-0067">ATP-binding</keyword>
<dbReference type="Pfam" id="PF17863">
    <property type="entry name" value="AAA_lid_2"/>
    <property type="match status" value="1"/>
</dbReference>